<dbReference type="Proteomes" id="UP000198393">
    <property type="component" value="Unassembled WGS sequence"/>
</dbReference>
<name>A0A239J057_EKHLU</name>
<dbReference type="GO" id="GO:0005886">
    <property type="term" value="C:plasma membrane"/>
    <property type="evidence" value="ECO:0007669"/>
    <property type="project" value="UniProtKB-SubCell"/>
</dbReference>
<feature type="transmembrane region" description="Helical" evidence="7">
    <location>
        <begin position="21"/>
        <end position="46"/>
    </location>
</feature>
<feature type="domain" description="ABC3 transporter permease C-terminal" evidence="8">
    <location>
        <begin position="300"/>
        <end position="411"/>
    </location>
</feature>
<sequence length="419" mass="46057">MKIFKLIIESFRFAWGALKQNLLRTTLSLLGVTIGIFAIIAVFTLVDSLERSIKDSLSFLDANNLDIRRFPYEFGPDIPWWEYIKRPYTNYEEYEFLKKNLKNAEGITIFAVTGGETVKYESSSYTDVSLFGIAHTHQDVYDVASDVAEGRYFTAAESYTAKNVAMIGHLIAEKLFPRGDAIGKELKIKGLKYIVIAVMEEEGEGIFGDTGNDESIFIPYQSFKKIYYSGRNRGVETLVSVKGSPEDFGLVELEAEITGLLRTKRGLKPKEKNDFSVNRQDAIMNIIGSTFDVIGIAGWAIGGFSILVGGFGIANIMFVSVRERTNIIGIQKSLGAKNFFILFQFLFEAIFLSLIGGGVGLLLVWLLSLLSLGTLDLVLTFGNVVLGLGVAGIIGVISGIVPALMAARLDPVIAIRTTG</sequence>
<protein>
    <submittedName>
        <fullName evidence="10">Putative ABC transport system permease protein</fullName>
    </submittedName>
</protein>
<accession>A0A239J057</accession>
<feature type="domain" description="MacB-like periplasmic core" evidence="9">
    <location>
        <begin position="25"/>
        <end position="241"/>
    </location>
</feature>
<feature type="transmembrane region" description="Helical" evidence="7">
    <location>
        <begin position="296"/>
        <end position="318"/>
    </location>
</feature>
<dbReference type="EMBL" id="FZPD01000003">
    <property type="protein sequence ID" value="SNS99179.1"/>
    <property type="molecule type" value="Genomic_DNA"/>
</dbReference>
<evidence type="ECO:0000256" key="1">
    <source>
        <dbReference type="ARBA" id="ARBA00004651"/>
    </source>
</evidence>
<comment type="similarity">
    <text evidence="6">Belongs to the ABC-4 integral membrane protein family.</text>
</comment>
<evidence type="ECO:0000313" key="10">
    <source>
        <dbReference type="EMBL" id="SNS99179.1"/>
    </source>
</evidence>
<comment type="subcellular location">
    <subcellularLocation>
        <location evidence="1">Cell membrane</location>
        <topology evidence="1">Multi-pass membrane protein</topology>
    </subcellularLocation>
</comment>
<evidence type="ECO:0000259" key="9">
    <source>
        <dbReference type="Pfam" id="PF12704"/>
    </source>
</evidence>
<proteinExistence type="inferred from homology"/>
<evidence type="ECO:0000256" key="3">
    <source>
        <dbReference type="ARBA" id="ARBA00022692"/>
    </source>
</evidence>
<keyword evidence="5 7" id="KW-0472">Membrane</keyword>
<evidence type="ECO:0000256" key="2">
    <source>
        <dbReference type="ARBA" id="ARBA00022475"/>
    </source>
</evidence>
<dbReference type="RefSeq" id="WP_089356643.1">
    <property type="nucleotide sequence ID" value="NZ_FZPD01000003.1"/>
</dbReference>
<dbReference type="Pfam" id="PF02687">
    <property type="entry name" value="FtsX"/>
    <property type="match status" value="1"/>
</dbReference>
<evidence type="ECO:0000256" key="6">
    <source>
        <dbReference type="ARBA" id="ARBA00038076"/>
    </source>
</evidence>
<dbReference type="OrthoDB" id="9770036at2"/>
<evidence type="ECO:0000256" key="7">
    <source>
        <dbReference type="SAM" id="Phobius"/>
    </source>
</evidence>
<dbReference type="InterPro" id="IPR003838">
    <property type="entry name" value="ABC3_permease_C"/>
</dbReference>
<dbReference type="PANTHER" id="PTHR30572">
    <property type="entry name" value="MEMBRANE COMPONENT OF TRANSPORTER-RELATED"/>
    <property type="match status" value="1"/>
</dbReference>
<feature type="transmembrane region" description="Helical" evidence="7">
    <location>
        <begin position="339"/>
        <end position="365"/>
    </location>
</feature>
<evidence type="ECO:0000259" key="8">
    <source>
        <dbReference type="Pfam" id="PF02687"/>
    </source>
</evidence>
<dbReference type="GO" id="GO:0022857">
    <property type="term" value="F:transmembrane transporter activity"/>
    <property type="evidence" value="ECO:0007669"/>
    <property type="project" value="TreeGrafter"/>
</dbReference>
<evidence type="ECO:0000256" key="5">
    <source>
        <dbReference type="ARBA" id="ARBA00023136"/>
    </source>
</evidence>
<keyword evidence="2" id="KW-1003">Cell membrane</keyword>
<keyword evidence="11" id="KW-1185">Reference proteome</keyword>
<dbReference type="InterPro" id="IPR050250">
    <property type="entry name" value="Macrolide_Exporter_MacB"/>
</dbReference>
<keyword evidence="4 7" id="KW-1133">Transmembrane helix</keyword>
<organism evidence="10 11">
    <name type="scientific">Ekhidna lutea</name>
    <dbReference type="NCBI Taxonomy" id="447679"/>
    <lineage>
        <taxon>Bacteria</taxon>
        <taxon>Pseudomonadati</taxon>
        <taxon>Bacteroidota</taxon>
        <taxon>Cytophagia</taxon>
        <taxon>Cytophagales</taxon>
        <taxon>Reichenbachiellaceae</taxon>
        <taxon>Ekhidna</taxon>
    </lineage>
</organism>
<gene>
    <name evidence="10" type="ORF">SAMN05421640_1920</name>
</gene>
<feature type="transmembrane region" description="Helical" evidence="7">
    <location>
        <begin position="385"/>
        <end position="407"/>
    </location>
</feature>
<evidence type="ECO:0000256" key="4">
    <source>
        <dbReference type="ARBA" id="ARBA00022989"/>
    </source>
</evidence>
<dbReference type="PANTHER" id="PTHR30572:SF4">
    <property type="entry name" value="ABC TRANSPORTER PERMEASE YTRF"/>
    <property type="match status" value="1"/>
</dbReference>
<keyword evidence="3 7" id="KW-0812">Transmembrane</keyword>
<reference evidence="10 11" key="1">
    <citation type="submission" date="2017-06" db="EMBL/GenBank/DDBJ databases">
        <authorList>
            <person name="Kim H.J."/>
            <person name="Triplett B.A."/>
        </authorList>
    </citation>
    <scope>NUCLEOTIDE SEQUENCE [LARGE SCALE GENOMIC DNA]</scope>
    <source>
        <strain evidence="10 11">DSM 19307</strain>
    </source>
</reference>
<dbReference type="InterPro" id="IPR025857">
    <property type="entry name" value="MacB_PCD"/>
</dbReference>
<dbReference type="Pfam" id="PF12704">
    <property type="entry name" value="MacB_PCD"/>
    <property type="match status" value="1"/>
</dbReference>
<evidence type="ECO:0000313" key="11">
    <source>
        <dbReference type="Proteomes" id="UP000198393"/>
    </source>
</evidence>
<dbReference type="AlphaFoldDB" id="A0A239J057"/>